<dbReference type="Pfam" id="PF00852">
    <property type="entry name" value="Glyco_transf_10"/>
    <property type="match status" value="1"/>
</dbReference>
<comment type="similarity">
    <text evidence="3">Belongs to the glycosyltransferase 10 family.</text>
</comment>
<evidence type="ECO:0000256" key="2">
    <source>
        <dbReference type="ARBA" id="ARBA00022737"/>
    </source>
</evidence>
<dbReference type="InterPro" id="IPR029068">
    <property type="entry name" value="Glyas_Bleomycin-R_OHBP_Dase"/>
</dbReference>
<dbReference type="Pfam" id="PF21701">
    <property type="entry name" value="GLOD4_C"/>
    <property type="match status" value="1"/>
</dbReference>
<evidence type="ECO:0000313" key="4">
    <source>
        <dbReference type="EnsemblMetazoa" id="AALB006375-PA"/>
    </source>
</evidence>
<dbReference type="EnsemblMetazoa" id="AALB006375-RA">
    <property type="protein sequence ID" value="AALB006375-PA"/>
    <property type="gene ID" value="AALB006375"/>
</dbReference>
<dbReference type="VEuPathDB" id="VectorBase:AALB006375"/>
<dbReference type="AlphaFoldDB" id="A0A182FIN0"/>
<evidence type="ECO:0000256" key="1">
    <source>
        <dbReference type="ARBA" id="ARBA00010363"/>
    </source>
</evidence>
<reference evidence="4" key="2">
    <citation type="submission" date="2022-08" db="UniProtKB">
        <authorList>
            <consortium name="EnsemblMetazoa"/>
        </authorList>
    </citation>
    <scope>IDENTIFICATION</scope>
    <source>
        <strain evidence="4">STECLA/ALBI9_A</strain>
    </source>
</reference>
<dbReference type="Pfam" id="PF17039">
    <property type="entry name" value="Glyco_tran_10_N"/>
    <property type="match status" value="1"/>
</dbReference>
<keyword evidence="3" id="KW-0328">Glycosyltransferase</keyword>
<dbReference type="Pfam" id="PF00903">
    <property type="entry name" value="Glyoxalase"/>
    <property type="match status" value="1"/>
</dbReference>
<keyword evidence="3" id="KW-0808">Transferase</keyword>
<dbReference type="PROSITE" id="PS51819">
    <property type="entry name" value="VOC"/>
    <property type="match status" value="2"/>
</dbReference>
<dbReference type="VEuPathDB" id="VectorBase:AALB20_036549"/>
<proteinExistence type="inferred from homology"/>
<dbReference type="CDD" id="cd16357">
    <property type="entry name" value="GLOD4_C"/>
    <property type="match status" value="1"/>
</dbReference>
<dbReference type="InterPro" id="IPR055270">
    <property type="entry name" value="Glyco_tran_10_C"/>
</dbReference>
<keyword evidence="5" id="KW-1185">Reference proteome</keyword>
<keyword evidence="3" id="KW-0333">Golgi apparatus</keyword>
<dbReference type="Gene3D" id="3.40.50.11660">
    <property type="entry name" value="Glycosyl transferase family 10, C-terminal domain"/>
    <property type="match status" value="1"/>
</dbReference>
<dbReference type="PANTHER" id="PTHR46466:SF1">
    <property type="entry name" value="GLYOXALASE DOMAIN-CONTAINING PROTEIN 4"/>
    <property type="match status" value="1"/>
</dbReference>
<dbReference type="InterPro" id="IPR043193">
    <property type="entry name" value="GLOD4"/>
</dbReference>
<dbReference type="InterPro" id="IPR004360">
    <property type="entry name" value="Glyas_Fos-R_dOase_dom"/>
</dbReference>
<dbReference type="STRING" id="7167.A0A182FIN0"/>
<dbReference type="InterPro" id="IPR037523">
    <property type="entry name" value="VOC_core"/>
</dbReference>
<dbReference type="InterPro" id="IPR031481">
    <property type="entry name" value="Glyco_tran_10_N"/>
</dbReference>
<sequence>MNSARALHYVLKIGNRQKNIEFFRDILNMKVLRHEEFTEGCDAACNGPYDNRWSKTMIGYGPEDGHFVLELTYNYGVSDYVLGNDLAAITVKSSEAAARARKSNYPFTEKGGQLALCSPDGYKFIIGSDETPGTEEVIERVALHVSDLNCSLAFWADKLQMVKLPTTDPGVGELTYDQRKFILELRKLEEPLDRAKAYGRIAFAVPYDVQPQIDQLMSGVDGAILKPLITLDTPGKASVRVIILADPDGHEICFVDEEGFSALSVVDPSSDDALKRYIQKDPFQNYQMLDEHNRARTRYLEEHEQEVDRPRYILLYTSFFEETKWGLPSATLGPDYFKAKRCPVTNCVLTSDHGLVTPITEYDALVYHVASPWNVDPPSIREARQIYIAAIQESPAHTKHLLGLDMNYFNWTMTYRLDSDILFNYRSIVDLESGEIVSPAISPIWRYGFDAYRNASLVEQVSQKRSMAAQCARNNPECDKMLDTVYWFYLSFENSLCVDYVTEKLFNALEHNIVPVVYGGADYTRFAPPGSYIDVQNYASVADLVDYLLYLVDNPQEYVKYFWWKEHYAFDDFSSVWCRLCEKLHSVSTREAVKYYRDVKSWWYDDACTIEPKIQFS</sequence>
<keyword evidence="2" id="KW-0677">Repeat</keyword>
<evidence type="ECO:0000313" key="5">
    <source>
        <dbReference type="Proteomes" id="UP000069272"/>
    </source>
</evidence>
<dbReference type="GO" id="GO:0032580">
    <property type="term" value="C:Golgi cisterna membrane"/>
    <property type="evidence" value="ECO:0007669"/>
    <property type="project" value="UniProtKB-SubCell"/>
</dbReference>
<accession>A0A182FIN0</accession>
<name>A0A182FIN0_ANOAL</name>
<dbReference type="EC" id="2.4.1.-" evidence="3"/>
<keyword evidence="3" id="KW-0472">Membrane</keyword>
<dbReference type="SUPFAM" id="SSF53756">
    <property type="entry name" value="UDP-Glycosyltransferase/glycogen phosphorylase"/>
    <property type="match status" value="1"/>
</dbReference>
<dbReference type="InterPro" id="IPR043194">
    <property type="entry name" value="GLOD4_C"/>
</dbReference>
<dbReference type="GO" id="GO:0016757">
    <property type="term" value="F:glycosyltransferase activity"/>
    <property type="evidence" value="ECO:0007669"/>
    <property type="project" value="UniProtKB-UniRule"/>
</dbReference>
<organism evidence="4 5">
    <name type="scientific">Anopheles albimanus</name>
    <name type="common">New world malaria mosquito</name>
    <dbReference type="NCBI Taxonomy" id="7167"/>
    <lineage>
        <taxon>Eukaryota</taxon>
        <taxon>Metazoa</taxon>
        <taxon>Ecdysozoa</taxon>
        <taxon>Arthropoda</taxon>
        <taxon>Hexapoda</taxon>
        <taxon>Insecta</taxon>
        <taxon>Pterygota</taxon>
        <taxon>Neoptera</taxon>
        <taxon>Endopterygota</taxon>
        <taxon>Diptera</taxon>
        <taxon>Nematocera</taxon>
        <taxon>Culicoidea</taxon>
        <taxon>Culicidae</taxon>
        <taxon>Anophelinae</taxon>
        <taxon>Anopheles</taxon>
    </lineage>
</organism>
<dbReference type="Proteomes" id="UP000069272">
    <property type="component" value="Chromosome X"/>
</dbReference>
<dbReference type="Gene3D" id="3.10.180.10">
    <property type="entry name" value="2,3-Dihydroxybiphenyl 1,2-Dioxygenase, domain 1"/>
    <property type="match status" value="2"/>
</dbReference>
<dbReference type="InterPro" id="IPR038577">
    <property type="entry name" value="GT10-like_C_sf"/>
</dbReference>
<protein>
    <recommendedName>
        <fullName evidence="3">Fucosyltransferase</fullName>
        <ecNumber evidence="3">2.4.1.-</ecNumber>
    </recommendedName>
</protein>
<keyword evidence="3" id="KW-0812">Transmembrane</keyword>
<comment type="similarity">
    <text evidence="1">Belongs to the glyoxalase I family.</text>
</comment>
<evidence type="ECO:0000256" key="3">
    <source>
        <dbReference type="RuleBase" id="RU003832"/>
    </source>
</evidence>
<reference evidence="4 5" key="1">
    <citation type="journal article" date="2017" name="G3 (Bethesda)">
        <title>The Physical Genome Mapping of Anopheles albimanus Corrected Scaffold Misassemblies and Identified Interarm Rearrangements in Genus Anopheles.</title>
        <authorList>
            <person name="Artemov G.N."/>
            <person name="Peery A.N."/>
            <person name="Jiang X."/>
            <person name="Tu Z."/>
            <person name="Stegniy V.N."/>
            <person name="Sharakhova M.V."/>
            <person name="Sharakhov I.V."/>
        </authorList>
    </citation>
    <scope>NUCLEOTIDE SEQUENCE [LARGE SCALE GENOMIC DNA]</scope>
    <source>
        <strain evidence="4 5">ALBI9_A</strain>
    </source>
</reference>
<dbReference type="PANTHER" id="PTHR46466">
    <property type="entry name" value="GLYOXALASE DOMAIN-CONTAINING PROTEIN 4"/>
    <property type="match status" value="1"/>
</dbReference>
<dbReference type="SUPFAM" id="SSF54593">
    <property type="entry name" value="Glyoxalase/Bleomycin resistance protein/Dihydroxybiphenyl dioxygenase"/>
    <property type="match status" value="1"/>
</dbReference>
<comment type="subcellular location">
    <subcellularLocation>
        <location evidence="3">Golgi apparatus</location>
        <location evidence="3">Golgi stack membrane</location>
        <topology evidence="3">Single-pass type II membrane protein</topology>
    </subcellularLocation>
</comment>